<keyword evidence="2" id="KW-0732">Signal</keyword>
<evidence type="ECO:0000256" key="2">
    <source>
        <dbReference type="ARBA" id="ARBA00022729"/>
    </source>
</evidence>
<name>A0A1D8P972_9FLAO</name>
<dbReference type="STRING" id="1850246.LPB138_10715"/>
<evidence type="ECO:0008006" key="6">
    <source>
        <dbReference type="Google" id="ProtNLM"/>
    </source>
</evidence>
<dbReference type="InterPro" id="IPR005632">
    <property type="entry name" value="Chaperone_Skp"/>
</dbReference>
<dbReference type="InterPro" id="IPR024930">
    <property type="entry name" value="Skp_dom_sf"/>
</dbReference>
<dbReference type="GO" id="GO:0005829">
    <property type="term" value="C:cytosol"/>
    <property type="evidence" value="ECO:0007669"/>
    <property type="project" value="TreeGrafter"/>
</dbReference>
<dbReference type="Pfam" id="PF03938">
    <property type="entry name" value="OmpH"/>
    <property type="match status" value="1"/>
</dbReference>
<dbReference type="Proteomes" id="UP000176050">
    <property type="component" value="Chromosome"/>
</dbReference>
<dbReference type="PROSITE" id="PS51257">
    <property type="entry name" value="PROKAR_LIPOPROTEIN"/>
    <property type="match status" value="1"/>
</dbReference>
<dbReference type="PANTHER" id="PTHR35089">
    <property type="entry name" value="CHAPERONE PROTEIN SKP"/>
    <property type="match status" value="1"/>
</dbReference>
<evidence type="ECO:0000256" key="3">
    <source>
        <dbReference type="SAM" id="Coils"/>
    </source>
</evidence>
<sequence>MRKLAVLFTTVLLFASCTQTKVGYVDVEELMKDYDATKAMEEKLKEEQEVMAKSLDSLMAPFQAKVQDFYSKAQRMSQKTLQAKQAELEQEQQMLQARQQQAQQLMQQKGQEGIEALTKVVDSVVADYAKLNKFNVVLGTQGNGTVMYGDDNINLTETILDILNADFEEKSK</sequence>
<dbReference type="PANTHER" id="PTHR35089:SF1">
    <property type="entry name" value="CHAPERONE PROTEIN SKP"/>
    <property type="match status" value="1"/>
</dbReference>
<keyword evidence="5" id="KW-1185">Reference proteome</keyword>
<dbReference type="EMBL" id="CP017478">
    <property type="protein sequence ID" value="AOW21120.1"/>
    <property type="molecule type" value="Genomic_DNA"/>
</dbReference>
<dbReference type="GO" id="GO:0050821">
    <property type="term" value="P:protein stabilization"/>
    <property type="evidence" value="ECO:0007669"/>
    <property type="project" value="TreeGrafter"/>
</dbReference>
<dbReference type="GO" id="GO:0051082">
    <property type="term" value="F:unfolded protein binding"/>
    <property type="evidence" value="ECO:0007669"/>
    <property type="project" value="InterPro"/>
</dbReference>
<dbReference type="SUPFAM" id="SSF111384">
    <property type="entry name" value="OmpH-like"/>
    <property type="match status" value="1"/>
</dbReference>
<comment type="similarity">
    <text evidence="1">Belongs to the Skp family.</text>
</comment>
<evidence type="ECO:0000313" key="5">
    <source>
        <dbReference type="Proteomes" id="UP000176050"/>
    </source>
</evidence>
<dbReference type="RefSeq" id="WP_070237284.1">
    <property type="nucleotide sequence ID" value="NZ_CP017478.1"/>
</dbReference>
<dbReference type="AlphaFoldDB" id="A0A1D8P972"/>
<organism evidence="4 5">
    <name type="scientific">Urechidicola croceus</name>
    <dbReference type="NCBI Taxonomy" id="1850246"/>
    <lineage>
        <taxon>Bacteria</taxon>
        <taxon>Pseudomonadati</taxon>
        <taxon>Bacteroidota</taxon>
        <taxon>Flavobacteriia</taxon>
        <taxon>Flavobacteriales</taxon>
        <taxon>Flavobacteriaceae</taxon>
        <taxon>Urechidicola</taxon>
    </lineage>
</organism>
<feature type="coiled-coil region" evidence="3">
    <location>
        <begin position="78"/>
        <end position="108"/>
    </location>
</feature>
<evidence type="ECO:0000256" key="1">
    <source>
        <dbReference type="ARBA" id="ARBA00009091"/>
    </source>
</evidence>
<dbReference type="Gene3D" id="3.30.910.20">
    <property type="entry name" value="Skp domain"/>
    <property type="match status" value="1"/>
</dbReference>
<dbReference type="SMART" id="SM00935">
    <property type="entry name" value="OmpH"/>
    <property type="match status" value="1"/>
</dbReference>
<keyword evidence="3" id="KW-0175">Coiled coil</keyword>
<reference evidence="4 5" key="1">
    <citation type="submission" date="2016-10" db="EMBL/GenBank/DDBJ databases">
        <title>Lutibacter sp. LPB0138, isolated from marine gastropod.</title>
        <authorList>
            <person name="Kim E."/>
            <person name="Yi H."/>
        </authorList>
    </citation>
    <scope>NUCLEOTIDE SEQUENCE [LARGE SCALE GENOMIC DNA]</scope>
    <source>
        <strain evidence="4 5">LPB0138</strain>
    </source>
</reference>
<proteinExistence type="inferred from homology"/>
<gene>
    <name evidence="4" type="ORF">LPB138_10715</name>
</gene>
<dbReference type="OrthoDB" id="1145062at2"/>
<evidence type="ECO:0000313" key="4">
    <source>
        <dbReference type="EMBL" id="AOW21120.1"/>
    </source>
</evidence>
<protein>
    <recommendedName>
        <fullName evidence="6">Molecular chaperone Skp</fullName>
    </recommendedName>
</protein>
<accession>A0A1D8P972</accession>
<dbReference type="KEGG" id="lul:LPB138_10715"/>